<keyword evidence="4 15" id="KW-0418">Kinase</keyword>
<gene>
    <name evidence="15" type="ORF">SPRG_06277</name>
</gene>
<evidence type="ECO:0000256" key="5">
    <source>
        <dbReference type="ARBA" id="ARBA00022840"/>
    </source>
</evidence>
<keyword evidence="9" id="KW-0863">Zinc-finger</keyword>
<dbReference type="SMART" id="SM00220">
    <property type="entry name" value="S_TKc"/>
    <property type="match status" value="1"/>
</dbReference>
<dbReference type="GO" id="GO:0008270">
    <property type="term" value="F:zinc ion binding"/>
    <property type="evidence" value="ECO:0007669"/>
    <property type="project" value="UniProtKB-KW"/>
</dbReference>
<dbReference type="Pfam" id="PF00069">
    <property type="entry name" value="Pkinase"/>
    <property type="match status" value="1"/>
</dbReference>
<evidence type="ECO:0000313" key="16">
    <source>
        <dbReference type="Proteomes" id="UP000030745"/>
    </source>
</evidence>
<evidence type="ECO:0000256" key="9">
    <source>
        <dbReference type="PROSITE-ProRule" id="PRU00175"/>
    </source>
</evidence>
<evidence type="ECO:0000256" key="1">
    <source>
        <dbReference type="ARBA" id="ARBA00022527"/>
    </source>
</evidence>
<evidence type="ECO:0000256" key="6">
    <source>
        <dbReference type="PIRSR" id="PIRSR630616-1"/>
    </source>
</evidence>
<dbReference type="PROSITE" id="PS50011">
    <property type="entry name" value="PROTEIN_KINASE_DOM"/>
    <property type="match status" value="1"/>
</dbReference>
<feature type="active site" description="Proton acceptor" evidence="6">
    <location>
        <position position="323"/>
    </location>
</feature>
<evidence type="ECO:0000256" key="3">
    <source>
        <dbReference type="ARBA" id="ARBA00022741"/>
    </source>
</evidence>
<feature type="region of interest" description="Disordered" evidence="12">
    <location>
        <begin position="1"/>
        <end position="39"/>
    </location>
</feature>
<dbReference type="InterPro" id="IPR011009">
    <property type="entry name" value="Kinase-like_dom_sf"/>
</dbReference>
<keyword evidence="5 7" id="KW-0067">ATP-binding</keyword>
<evidence type="ECO:0000256" key="8">
    <source>
        <dbReference type="PIRSR" id="PIRSR630616-3"/>
    </source>
</evidence>
<dbReference type="AlphaFoldDB" id="A0A067CCP0"/>
<reference evidence="15 16" key="1">
    <citation type="journal article" date="2013" name="PLoS Genet.">
        <title>Distinctive expansion of potential virulence genes in the genome of the oomycete fish pathogen Saprolegnia parasitica.</title>
        <authorList>
            <person name="Jiang R.H."/>
            <person name="de Bruijn I."/>
            <person name="Haas B.J."/>
            <person name="Belmonte R."/>
            <person name="Lobach L."/>
            <person name="Christie J."/>
            <person name="van den Ackerveken G."/>
            <person name="Bottin A."/>
            <person name="Bulone V."/>
            <person name="Diaz-Moreno S.M."/>
            <person name="Dumas B."/>
            <person name="Fan L."/>
            <person name="Gaulin E."/>
            <person name="Govers F."/>
            <person name="Grenville-Briggs L.J."/>
            <person name="Horner N.R."/>
            <person name="Levin J.Z."/>
            <person name="Mammella M."/>
            <person name="Meijer H.J."/>
            <person name="Morris P."/>
            <person name="Nusbaum C."/>
            <person name="Oome S."/>
            <person name="Phillips A.J."/>
            <person name="van Rooyen D."/>
            <person name="Rzeszutek E."/>
            <person name="Saraiva M."/>
            <person name="Secombes C.J."/>
            <person name="Seidl M.F."/>
            <person name="Snel B."/>
            <person name="Stassen J.H."/>
            <person name="Sykes S."/>
            <person name="Tripathy S."/>
            <person name="van den Berg H."/>
            <person name="Vega-Arreguin J.C."/>
            <person name="Wawra S."/>
            <person name="Young S.K."/>
            <person name="Zeng Q."/>
            <person name="Dieguez-Uribeondo J."/>
            <person name="Russ C."/>
            <person name="Tyler B.M."/>
            <person name="van West P."/>
        </authorList>
    </citation>
    <scope>NUCLEOTIDE SEQUENCE [LARGE SCALE GENOMIC DNA]</scope>
    <source>
        <strain evidence="15 16">CBS 223.65</strain>
    </source>
</reference>
<dbReference type="PROSITE" id="PS00107">
    <property type="entry name" value="PROTEIN_KINASE_ATP"/>
    <property type="match status" value="1"/>
</dbReference>
<dbReference type="InterPro" id="IPR000719">
    <property type="entry name" value="Prot_kinase_dom"/>
</dbReference>
<dbReference type="PROSITE" id="PS50089">
    <property type="entry name" value="ZF_RING_2"/>
    <property type="match status" value="1"/>
</dbReference>
<comment type="similarity">
    <text evidence="11">Belongs to the protein kinase superfamily.</text>
</comment>
<keyword evidence="3 7" id="KW-0547">Nucleotide-binding</keyword>
<organism evidence="15 16">
    <name type="scientific">Saprolegnia parasitica (strain CBS 223.65)</name>
    <dbReference type="NCBI Taxonomy" id="695850"/>
    <lineage>
        <taxon>Eukaryota</taxon>
        <taxon>Sar</taxon>
        <taxon>Stramenopiles</taxon>
        <taxon>Oomycota</taxon>
        <taxon>Saprolegniomycetes</taxon>
        <taxon>Saprolegniales</taxon>
        <taxon>Saprolegniaceae</taxon>
        <taxon>Saprolegnia</taxon>
    </lineage>
</organism>
<evidence type="ECO:0000256" key="12">
    <source>
        <dbReference type="SAM" id="MobiDB-lite"/>
    </source>
</evidence>
<keyword evidence="1 11" id="KW-0723">Serine/threonine-protein kinase</keyword>
<dbReference type="SUPFAM" id="SSF57850">
    <property type="entry name" value="RING/U-box"/>
    <property type="match status" value="1"/>
</dbReference>
<proteinExistence type="inferred from homology"/>
<dbReference type="InterPro" id="IPR013083">
    <property type="entry name" value="Znf_RING/FYVE/PHD"/>
</dbReference>
<dbReference type="RefSeq" id="XP_012201053.1">
    <property type="nucleotide sequence ID" value="XM_012345663.1"/>
</dbReference>
<dbReference type="GeneID" id="24128633"/>
<evidence type="ECO:0000256" key="10">
    <source>
        <dbReference type="PROSITE-ProRule" id="PRU10141"/>
    </source>
</evidence>
<dbReference type="InterPro" id="IPR001841">
    <property type="entry name" value="Znf_RING"/>
</dbReference>
<sequence length="461" mass="50727">MRRGSLHRVQSDSKLCGSKETSPPVSPHDPLSQARQWAPQRDLRQYETPKLPAKATFHHHPHPQQLGCVDKLPPPLHHGHGHMGRKIFQASMAIAKETHGWHLPFKCGVCALPGATCMVAGCGHYFHGSCIIRWIDTYDCCPVPHCEQKVETLLPAHKGLAKPRLRRSQSVVTPQVEHGLFDKAFHQRYWIDTKSLLGSGTYANVYRGHEVASGKAVAIKCVKKSGLKSEAENLGALEEIAIMHGLAHANIVNLHAAFSTPTHYVLALDWVRGGTLHDLMHGHIGPICGPAHALTEATLAPVLKDIVSALHYLHTSAHIVHGDLKPLNVLVESTKTGMVAKLCDFGNAVRLEEGLRFPRAARHELAGSFGYMAPELLCRSRPAPASDMWAVGIMAYEALVAFPPFYPYGSCVNEDATFPERYFRHVSPVCVDFVQKLLARNPDQRLTAKAALAHPFLQTPP</sequence>
<keyword evidence="2" id="KW-0808">Transferase</keyword>
<dbReference type="Gene3D" id="1.10.510.10">
    <property type="entry name" value="Transferase(Phosphotransferase) domain 1"/>
    <property type="match status" value="1"/>
</dbReference>
<accession>A0A067CCP0</accession>
<dbReference type="Gene3D" id="3.30.40.10">
    <property type="entry name" value="Zinc/RING finger domain, C3HC4 (zinc finger)"/>
    <property type="match status" value="1"/>
</dbReference>
<name>A0A067CCP0_SAPPC</name>
<dbReference type="GO" id="GO:0004674">
    <property type="term" value="F:protein serine/threonine kinase activity"/>
    <property type="evidence" value="ECO:0007669"/>
    <property type="project" value="UniProtKB-KW"/>
</dbReference>
<dbReference type="KEGG" id="spar:SPRG_06277"/>
<keyword evidence="9" id="KW-0862">Zinc</keyword>
<feature type="binding site" evidence="7">
    <location>
        <position position="344"/>
    </location>
    <ligand>
        <name>ATP</name>
        <dbReference type="ChEBI" id="CHEBI:30616"/>
    </ligand>
</feature>
<evidence type="ECO:0000256" key="2">
    <source>
        <dbReference type="ARBA" id="ARBA00022679"/>
    </source>
</evidence>
<evidence type="ECO:0000313" key="15">
    <source>
        <dbReference type="EMBL" id="KDO28228.1"/>
    </source>
</evidence>
<dbReference type="InterPro" id="IPR030616">
    <property type="entry name" value="Aur-like"/>
</dbReference>
<evidence type="ECO:0000256" key="7">
    <source>
        <dbReference type="PIRSR" id="PIRSR630616-2"/>
    </source>
</evidence>
<feature type="domain" description="RING-type" evidence="14">
    <location>
        <begin position="107"/>
        <end position="145"/>
    </location>
</feature>
<dbReference type="Proteomes" id="UP000030745">
    <property type="component" value="Unassembled WGS sequence"/>
</dbReference>
<evidence type="ECO:0000259" key="14">
    <source>
        <dbReference type="PROSITE" id="PS50089"/>
    </source>
</evidence>
<dbReference type="SUPFAM" id="SSF56112">
    <property type="entry name" value="Protein kinase-like (PK-like)"/>
    <property type="match status" value="1"/>
</dbReference>
<evidence type="ECO:0000259" key="13">
    <source>
        <dbReference type="PROSITE" id="PS50011"/>
    </source>
</evidence>
<dbReference type="PROSITE" id="PS00108">
    <property type="entry name" value="PROTEIN_KINASE_ST"/>
    <property type="match status" value="1"/>
</dbReference>
<dbReference type="GO" id="GO:0005524">
    <property type="term" value="F:ATP binding"/>
    <property type="evidence" value="ECO:0007669"/>
    <property type="project" value="UniProtKB-UniRule"/>
</dbReference>
<feature type="domain" description="Protein kinase" evidence="13">
    <location>
        <begin position="191"/>
        <end position="457"/>
    </location>
</feature>
<evidence type="ECO:0000256" key="11">
    <source>
        <dbReference type="RuleBase" id="RU000304"/>
    </source>
</evidence>
<dbReference type="EMBL" id="KK583212">
    <property type="protein sequence ID" value="KDO28228.1"/>
    <property type="molecule type" value="Genomic_DNA"/>
</dbReference>
<dbReference type="InterPro" id="IPR017441">
    <property type="entry name" value="Protein_kinase_ATP_BS"/>
</dbReference>
<dbReference type="OrthoDB" id="310217at2759"/>
<dbReference type="STRING" id="695850.A0A067CCP0"/>
<dbReference type="InterPro" id="IPR008271">
    <property type="entry name" value="Ser/Thr_kinase_AS"/>
</dbReference>
<dbReference type="VEuPathDB" id="FungiDB:SPRG_06277"/>
<keyword evidence="16" id="KW-1185">Reference proteome</keyword>
<dbReference type="PANTHER" id="PTHR24350">
    <property type="entry name" value="SERINE/THREONINE-PROTEIN KINASE IAL-RELATED"/>
    <property type="match status" value="1"/>
</dbReference>
<evidence type="ECO:0000256" key="4">
    <source>
        <dbReference type="ARBA" id="ARBA00022777"/>
    </source>
</evidence>
<feature type="binding site" evidence="7">
    <location>
        <position position="220"/>
    </location>
    <ligand>
        <name>ATP</name>
        <dbReference type="ChEBI" id="CHEBI:30616"/>
    </ligand>
</feature>
<protein>
    <submittedName>
        <fullName evidence="15">Serine/threonine protein kinase</fullName>
    </submittedName>
</protein>
<keyword evidence="9" id="KW-0479">Metal-binding</keyword>
<feature type="cross-link" description="Glycyl lysine isopeptide (Lys-Gly) (interchain with G-Cter in SUMO2)" evidence="8">
    <location>
        <position position="325"/>
    </location>
</feature>
<feature type="binding site" evidence="10">
    <location>
        <position position="224"/>
    </location>
    <ligand>
        <name>ATP</name>
        <dbReference type="ChEBI" id="CHEBI:30616"/>
    </ligand>
</feature>